<protein>
    <submittedName>
        <fullName evidence="5">Helicase_PWI domain-containing protein</fullName>
    </submittedName>
</protein>
<organism evidence="5">
    <name type="scientific">Anisakis simplex</name>
    <name type="common">Herring worm</name>
    <dbReference type="NCBI Taxonomy" id="6269"/>
    <lineage>
        <taxon>Eukaryota</taxon>
        <taxon>Metazoa</taxon>
        <taxon>Ecdysozoa</taxon>
        <taxon>Nematoda</taxon>
        <taxon>Chromadorea</taxon>
        <taxon>Rhabditida</taxon>
        <taxon>Spirurina</taxon>
        <taxon>Ascaridomorpha</taxon>
        <taxon>Ascaridoidea</taxon>
        <taxon>Anisakidae</taxon>
        <taxon>Anisakis</taxon>
        <taxon>Anisakis simplex complex</taxon>
    </lineage>
</organism>
<keyword evidence="4" id="KW-1185">Reference proteome</keyword>
<evidence type="ECO:0000313" key="5">
    <source>
        <dbReference type="WBParaSite" id="ASIM_0000488201-mRNA-1"/>
    </source>
</evidence>
<accession>A0A0M3JBA8</accession>
<dbReference type="AlphaFoldDB" id="A0A0M3JBA8"/>
<evidence type="ECO:0000313" key="4">
    <source>
        <dbReference type="Proteomes" id="UP000267096"/>
    </source>
</evidence>
<reference evidence="5" key="1">
    <citation type="submission" date="2017-02" db="UniProtKB">
        <authorList>
            <consortium name="WormBaseParasite"/>
        </authorList>
    </citation>
    <scope>IDENTIFICATION</scope>
</reference>
<dbReference type="Proteomes" id="UP000267096">
    <property type="component" value="Unassembled WGS sequence"/>
</dbReference>
<dbReference type="OrthoDB" id="5851023at2759"/>
<reference evidence="3 4" key="2">
    <citation type="submission" date="2018-11" db="EMBL/GenBank/DDBJ databases">
        <authorList>
            <consortium name="Pathogen Informatics"/>
        </authorList>
    </citation>
    <scope>NUCLEOTIDE SEQUENCE [LARGE SCALE GENOMIC DNA]</scope>
</reference>
<dbReference type="EMBL" id="UYRR01008443">
    <property type="protein sequence ID" value="VDK24310.1"/>
    <property type="molecule type" value="Genomic_DNA"/>
</dbReference>
<evidence type="ECO:0000313" key="3">
    <source>
        <dbReference type="EMBL" id="VDK24310.1"/>
    </source>
</evidence>
<proteinExistence type="predicted"/>
<feature type="domain" description="Brr2 N-terminal helicase PWI" evidence="2">
    <location>
        <begin position="73"/>
        <end position="179"/>
    </location>
</feature>
<dbReference type="InterPro" id="IPR041094">
    <property type="entry name" value="Brr2_helicase_PWI"/>
</dbReference>
<name>A0A0M3JBA8_ANISI</name>
<gene>
    <name evidence="3" type="ORF">ASIM_LOCUS4692</name>
</gene>
<sequence>QDEIDETIGVNVQFDDSDDEAEGGGAEGGAEVEDEVKEEGSDDEGGVDAVYEETLKAGLVGQEESGSGERKGALHARDIDAHWIQRSLSKFYKDPIVAQQKVNEILQILREASDDRDCENQLVLLLGFDQFEFIKVLRQHRQMILYCTLLKQAQEGKEREQLEKEILSRPELHHILAELQETESADVVQVGYSLGIF</sequence>
<evidence type="ECO:0000259" key="2">
    <source>
        <dbReference type="Pfam" id="PF18149"/>
    </source>
</evidence>
<dbReference type="Pfam" id="PF18149">
    <property type="entry name" value="Helicase_PWI"/>
    <property type="match status" value="1"/>
</dbReference>
<dbReference type="WBParaSite" id="ASIM_0000488201-mRNA-1">
    <property type="protein sequence ID" value="ASIM_0000488201-mRNA-1"/>
    <property type="gene ID" value="ASIM_0000488201"/>
</dbReference>
<evidence type="ECO:0000256" key="1">
    <source>
        <dbReference type="SAM" id="MobiDB-lite"/>
    </source>
</evidence>
<feature type="compositionally biased region" description="Acidic residues" evidence="1">
    <location>
        <begin position="30"/>
        <end position="46"/>
    </location>
</feature>
<feature type="region of interest" description="Disordered" evidence="1">
    <location>
        <begin position="1"/>
        <end position="48"/>
    </location>
</feature>